<sequence length="308" mass="33849">MVIVERWTPLEIDPEGIGGPEELVARLRELGPTELGELLAEERALVFRGFDVTPEDLSGVLDLLLPNRRGPGTEVPDRIPGGVRCAAADRPETTVWPYHKMSAARAWPARLVMYCETAPLSGGASMVVDGAAWLAALDPCLREPFLPGVRYVRYLHDGPGLGESWQSAFGTECRDQVELFLEGAGEEWAWRADGGIQVSRVRPATVEHPATGDEVWFNQIHRWHPAGCGPRDALSRMLPDDQLPWNVTLVDGTPVPDRTVSEICGRGLAAAVDIPWNRGDLMLLDNVSLAHGRRPFTGTRRIRVAMSN</sequence>
<dbReference type="Gene3D" id="3.60.130.10">
    <property type="entry name" value="Clavaminate synthase-like"/>
    <property type="match status" value="1"/>
</dbReference>
<dbReference type="Proteomes" id="UP000469670">
    <property type="component" value="Unassembled WGS sequence"/>
</dbReference>
<name>A0A7K3RXU5_9ACTN</name>
<organism evidence="5 6">
    <name type="scientific">Streptomyces parvus</name>
    <dbReference type="NCBI Taxonomy" id="66428"/>
    <lineage>
        <taxon>Bacteria</taxon>
        <taxon>Bacillati</taxon>
        <taxon>Actinomycetota</taxon>
        <taxon>Actinomycetes</taxon>
        <taxon>Kitasatosporales</taxon>
        <taxon>Streptomycetaceae</taxon>
        <taxon>Streptomyces</taxon>
    </lineage>
</organism>
<gene>
    <name evidence="5" type="ORF">G3I50_17595</name>
</gene>
<proteinExistence type="predicted"/>
<dbReference type="PANTHER" id="PTHR10696">
    <property type="entry name" value="GAMMA-BUTYROBETAINE HYDROXYLASE-RELATED"/>
    <property type="match status" value="1"/>
</dbReference>
<dbReference type="GO" id="GO:0016491">
    <property type="term" value="F:oxidoreductase activity"/>
    <property type="evidence" value="ECO:0007669"/>
    <property type="project" value="UniProtKB-KW"/>
</dbReference>
<dbReference type="Pfam" id="PF02668">
    <property type="entry name" value="TauD"/>
    <property type="match status" value="1"/>
</dbReference>
<accession>A0A7K3RXU5</accession>
<evidence type="ECO:0000313" key="6">
    <source>
        <dbReference type="Proteomes" id="UP000469670"/>
    </source>
</evidence>
<dbReference type="SUPFAM" id="SSF51197">
    <property type="entry name" value="Clavaminate synthase-like"/>
    <property type="match status" value="1"/>
</dbReference>
<dbReference type="AlphaFoldDB" id="A0A7K3RXU5"/>
<dbReference type="EMBL" id="JAAGMP010000803">
    <property type="protein sequence ID" value="NEC20054.1"/>
    <property type="molecule type" value="Genomic_DNA"/>
</dbReference>
<reference evidence="5 6" key="1">
    <citation type="submission" date="2020-01" db="EMBL/GenBank/DDBJ databases">
        <title>Insect and environment-associated Actinomycetes.</title>
        <authorList>
            <person name="Currrie C."/>
            <person name="Chevrette M."/>
            <person name="Carlson C."/>
            <person name="Stubbendieck R."/>
            <person name="Wendt-Pienkowski E."/>
        </authorList>
    </citation>
    <scope>NUCLEOTIDE SEQUENCE [LARGE SCALE GENOMIC DNA]</scope>
    <source>
        <strain evidence="5 6">SID7590</strain>
    </source>
</reference>
<protein>
    <recommendedName>
        <fullName evidence="4">TauD/TfdA-like domain-containing protein</fullName>
    </recommendedName>
</protein>
<comment type="caution">
    <text evidence="5">The sequence shown here is derived from an EMBL/GenBank/DDBJ whole genome shotgun (WGS) entry which is preliminary data.</text>
</comment>
<evidence type="ECO:0000256" key="1">
    <source>
        <dbReference type="ARBA" id="ARBA00001954"/>
    </source>
</evidence>
<dbReference type="InterPro" id="IPR050411">
    <property type="entry name" value="AlphaKG_dependent_hydroxylases"/>
</dbReference>
<keyword evidence="2" id="KW-0560">Oxidoreductase</keyword>
<dbReference type="InterPro" id="IPR003819">
    <property type="entry name" value="TauD/TfdA-like"/>
</dbReference>
<dbReference type="InterPro" id="IPR042098">
    <property type="entry name" value="TauD-like_sf"/>
</dbReference>
<comment type="cofactor">
    <cofactor evidence="1">
        <name>Fe(2+)</name>
        <dbReference type="ChEBI" id="CHEBI:29033"/>
    </cofactor>
</comment>
<feature type="domain" description="TauD/TfdA-like" evidence="4">
    <location>
        <begin position="28"/>
        <end position="305"/>
    </location>
</feature>
<evidence type="ECO:0000313" key="5">
    <source>
        <dbReference type="EMBL" id="NEC20054.1"/>
    </source>
</evidence>
<evidence type="ECO:0000256" key="2">
    <source>
        <dbReference type="ARBA" id="ARBA00023002"/>
    </source>
</evidence>
<keyword evidence="3" id="KW-0408">Iron</keyword>
<evidence type="ECO:0000256" key="3">
    <source>
        <dbReference type="ARBA" id="ARBA00023004"/>
    </source>
</evidence>
<evidence type="ECO:0000259" key="4">
    <source>
        <dbReference type="Pfam" id="PF02668"/>
    </source>
</evidence>
<dbReference type="PANTHER" id="PTHR10696:SF21">
    <property type="entry name" value="TAUD_TFDA-LIKE DOMAIN-CONTAINING PROTEIN"/>
    <property type="match status" value="1"/>
</dbReference>